<dbReference type="RefSeq" id="WP_020913341.1">
    <property type="nucleotide sequence ID" value="NC_011566.1"/>
</dbReference>
<dbReference type="HOGENOM" id="CLU_425065_0_0_6"/>
<accession>B8CRI3</accession>
<evidence type="ECO:0000313" key="4">
    <source>
        <dbReference type="Proteomes" id="UP000000753"/>
    </source>
</evidence>
<dbReference type="eggNOG" id="COG1361">
    <property type="taxonomic scope" value="Bacteria"/>
</dbReference>
<dbReference type="Pfam" id="PF20009">
    <property type="entry name" value="GEVED"/>
    <property type="match status" value="2"/>
</dbReference>
<keyword evidence="1" id="KW-0732">Signal</keyword>
<dbReference type="Proteomes" id="UP000000753">
    <property type="component" value="Chromosome"/>
</dbReference>
<evidence type="ECO:0000313" key="3">
    <source>
        <dbReference type="EMBL" id="ACJ29991.1"/>
    </source>
</evidence>
<organism evidence="3 4">
    <name type="scientific">Shewanella piezotolerans (strain WP3 / JCM 13877)</name>
    <dbReference type="NCBI Taxonomy" id="225849"/>
    <lineage>
        <taxon>Bacteria</taxon>
        <taxon>Pseudomonadati</taxon>
        <taxon>Pseudomonadota</taxon>
        <taxon>Gammaproteobacteria</taxon>
        <taxon>Alteromonadales</taxon>
        <taxon>Shewanellaceae</taxon>
        <taxon>Shewanella</taxon>
    </lineage>
</organism>
<feature type="domain" description="GEVED" evidence="2">
    <location>
        <begin position="215"/>
        <end position="286"/>
    </location>
</feature>
<feature type="chain" id="PRO_5012226449" evidence="1">
    <location>
        <begin position="16"/>
        <end position="644"/>
    </location>
</feature>
<dbReference type="STRING" id="225849.swp_3287"/>
<evidence type="ECO:0000259" key="2">
    <source>
        <dbReference type="Pfam" id="PF20009"/>
    </source>
</evidence>
<dbReference type="EMBL" id="CP000472">
    <property type="protein sequence ID" value="ACJ29991.1"/>
    <property type="molecule type" value="Genomic_DNA"/>
</dbReference>
<dbReference type="eggNOG" id="COG3227">
    <property type="taxonomic scope" value="Bacteria"/>
</dbReference>
<dbReference type="OrthoDB" id="5904383at2"/>
<feature type="domain" description="GEVED" evidence="2">
    <location>
        <begin position="64"/>
        <end position="139"/>
    </location>
</feature>
<protein>
    <submittedName>
        <fullName evidence="3">Collagenase</fullName>
    </submittedName>
</protein>
<feature type="signal peptide" evidence="1">
    <location>
        <begin position="1"/>
        <end position="15"/>
    </location>
</feature>
<proteinExistence type="predicted"/>
<dbReference type="SUPFAM" id="SSF55486">
    <property type="entry name" value="Metalloproteases ('zincins'), catalytic domain"/>
    <property type="match status" value="1"/>
</dbReference>
<dbReference type="AlphaFoldDB" id="B8CRI3"/>
<dbReference type="InterPro" id="IPR045474">
    <property type="entry name" value="GEVED"/>
</dbReference>
<reference evidence="3 4" key="1">
    <citation type="journal article" date="2008" name="PLoS ONE">
        <title>Environmental adaptation: genomic analysis of the piezotolerant and psychrotolerant deep-sea iron reducing bacterium Shewanella piezotolerans WP3.</title>
        <authorList>
            <person name="Wang F."/>
            <person name="Wang J."/>
            <person name="Jian H."/>
            <person name="Zhang B."/>
            <person name="Li S."/>
            <person name="Wang F."/>
            <person name="Zeng X."/>
            <person name="Gao L."/>
            <person name="Bartlett D.H."/>
            <person name="Yu J."/>
            <person name="Hu S."/>
            <person name="Xiao X."/>
        </authorList>
    </citation>
    <scope>NUCLEOTIDE SEQUENCE [LARGE SCALE GENOMIC DNA]</scope>
    <source>
        <strain evidence="4">WP3 / JCM 13877</strain>
    </source>
</reference>
<sequence length="644" mass="70998">MMTLMSCLTSPQLLAACAVSPDSRYEFIDTITVNGAPLVAGTDITAGDVIRLSAGFASYRYQEYWSVWIDLNGDGDFGDANERILQTSNPTDDEVEATLIVADDISIENTQLRVLLHANAVSGDSCGYDSYGDVRDFSVSINAHIDNGNGNDDYALTTQPRGGANEHIAYVEMAGDSFTSGDDRGYKDNSDIKSFEVTDGALLQLTAISDWSTDWGIWIDSDNNGKFDSHEQVFSAAAQRDSVVYGTLDLSNIVAGSHRMRIAMSGDSAAIATGFRYGEIEDYSVNVNLDGNDNEAKNYGSHVQWEHDSVTVKIFRFEFEDVELTWSVGRIESEMAEIVDYFDKSSYGRFAVNYEIYSDVIQVGEKVTVWDSKEANDWKEYYADKLVALGETEFWDIDDNTIYLILAPQISDWGIKAGVNPGAMRVYDTGDERSQAGGIAHEMGHAMGLHHAQGLDGQDTVFGAGDYDSEMIGYGNAFSMMGNNAWDFGSFNLYYKNFFKSWGIEAEVPLIDQSGTYRIYTFDQGSVKGDLGLRLKAGNGEVTYWVEYRTGDGADTQGVLINTEGYFPDEDARSYYYGTSFLLDMTPNTHPDDLTNDFDDFEDGSLVIGKSYTDKWGAFTITPKATGGNLGTAGAWIEVEVQLH</sequence>
<keyword evidence="4" id="KW-1185">Reference proteome</keyword>
<evidence type="ECO:0000256" key="1">
    <source>
        <dbReference type="SAM" id="SignalP"/>
    </source>
</evidence>
<dbReference type="KEGG" id="swp:swp_3287"/>
<gene>
    <name evidence="3" type="ordered locus">swp_3287</name>
</gene>
<name>B8CRI3_SHEPW</name>